<comment type="caution">
    <text evidence="3">The sequence shown here is derived from an EMBL/GenBank/DDBJ whole genome shotgun (WGS) entry which is preliminary data.</text>
</comment>
<name>A0A7K3TLW0_9BIFI</name>
<keyword evidence="2" id="KW-0812">Transmembrane</keyword>
<evidence type="ECO:0008006" key="5">
    <source>
        <dbReference type="Google" id="ProtNLM"/>
    </source>
</evidence>
<evidence type="ECO:0000313" key="3">
    <source>
        <dbReference type="EMBL" id="NEG79253.1"/>
    </source>
</evidence>
<dbReference type="RefSeq" id="WP_152350989.1">
    <property type="nucleotide sequence ID" value="NZ_WBSN01000019.1"/>
</dbReference>
<reference evidence="3 4" key="1">
    <citation type="submission" date="2019-10" db="EMBL/GenBank/DDBJ databases">
        <title>Bifidobacterium from non-human primates.</title>
        <authorList>
            <person name="Modesto M."/>
        </authorList>
    </citation>
    <scope>NUCLEOTIDE SEQUENCE [LARGE SCALE GENOMIC DNA]</scope>
    <source>
        <strain evidence="3 4">TREC</strain>
    </source>
</reference>
<dbReference type="Proteomes" id="UP000469763">
    <property type="component" value="Unassembled WGS sequence"/>
</dbReference>
<keyword evidence="2" id="KW-1133">Transmembrane helix</keyword>
<dbReference type="EMBL" id="WHZY01000020">
    <property type="protein sequence ID" value="NEG79253.1"/>
    <property type="molecule type" value="Genomic_DNA"/>
</dbReference>
<proteinExistence type="predicted"/>
<keyword evidence="4" id="KW-1185">Reference proteome</keyword>
<gene>
    <name evidence="3" type="ORF">GFD22_09795</name>
</gene>
<feature type="transmembrane region" description="Helical" evidence="2">
    <location>
        <begin position="116"/>
        <end position="136"/>
    </location>
</feature>
<protein>
    <recommendedName>
        <fullName evidence="5">Membrane associated protein</fullName>
    </recommendedName>
</protein>
<evidence type="ECO:0000313" key="4">
    <source>
        <dbReference type="Proteomes" id="UP000469763"/>
    </source>
</evidence>
<evidence type="ECO:0000256" key="2">
    <source>
        <dbReference type="SAM" id="Phobius"/>
    </source>
</evidence>
<feature type="transmembrane region" description="Helical" evidence="2">
    <location>
        <begin position="142"/>
        <end position="160"/>
    </location>
</feature>
<feature type="compositionally biased region" description="Basic and acidic residues" evidence="1">
    <location>
        <begin position="1"/>
        <end position="14"/>
    </location>
</feature>
<feature type="region of interest" description="Disordered" evidence="1">
    <location>
        <begin position="1"/>
        <end position="28"/>
    </location>
</feature>
<dbReference type="OrthoDB" id="3232424at2"/>
<evidence type="ECO:0000256" key="1">
    <source>
        <dbReference type="SAM" id="MobiDB-lite"/>
    </source>
</evidence>
<accession>A0A7K3TLW0</accession>
<organism evidence="3 4">
    <name type="scientific">Bifidobacterium avesanii</name>
    <dbReference type="NCBI Taxonomy" id="1798157"/>
    <lineage>
        <taxon>Bacteria</taxon>
        <taxon>Bacillati</taxon>
        <taxon>Actinomycetota</taxon>
        <taxon>Actinomycetes</taxon>
        <taxon>Bifidobacteriales</taxon>
        <taxon>Bifidobacteriaceae</taxon>
        <taxon>Bifidobacterium</taxon>
    </lineage>
</organism>
<sequence length="178" mass="18886">MTDHKDSNASRDDSTPSPDDEAWRDFVAGHSDDLNAVERSRAAKKFEKQAKRREKEALLSVNDLDPSAFAGGGMPRAAGPRDFTGSSWLDADDVMDQGSDFVPPNPEIGHVRTSKLVLWAMVVVGVAALAGCLMLPSLSSLLGAVGGALTIIGGTGLLMLHKGHTQTRADEFDDGARV</sequence>
<keyword evidence="2" id="KW-0472">Membrane</keyword>
<dbReference type="AlphaFoldDB" id="A0A7K3TLW0"/>